<proteinExistence type="predicted"/>
<comment type="caution">
    <text evidence="2">The sequence shown here is derived from an EMBL/GenBank/DDBJ whole genome shotgun (WGS) entry which is preliminary data.</text>
</comment>
<feature type="region of interest" description="Disordered" evidence="1">
    <location>
        <begin position="1"/>
        <end position="25"/>
    </location>
</feature>
<dbReference type="OrthoDB" id="878483at2"/>
<organism evidence="2 3">
    <name type="scientific">Pontixanthobacter luteolus</name>
    <dbReference type="NCBI Taxonomy" id="295089"/>
    <lineage>
        <taxon>Bacteria</taxon>
        <taxon>Pseudomonadati</taxon>
        <taxon>Pseudomonadota</taxon>
        <taxon>Alphaproteobacteria</taxon>
        <taxon>Sphingomonadales</taxon>
        <taxon>Erythrobacteraceae</taxon>
        <taxon>Pontixanthobacter</taxon>
    </lineage>
</organism>
<accession>A0A6I4V0N7</accession>
<keyword evidence="3" id="KW-1185">Reference proteome</keyword>
<evidence type="ECO:0000313" key="3">
    <source>
        <dbReference type="Proteomes" id="UP000471435"/>
    </source>
</evidence>
<protein>
    <submittedName>
        <fullName evidence="2">Aspartate-semialdehyde dehydrogenase</fullName>
    </submittedName>
</protein>
<gene>
    <name evidence="2" type="ORF">GRI43_03150</name>
</gene>
<sequence length="178" mass="18675">MSGCGDQRDERLHNQPEPKSERVQAVDIEQETLVLSGDGLAAAWSTSGLPFGSARIEVDALLRSMLGSSLSNSTNSECGAGPIASATYPGGLTVNYQEDRLVGWFLADAEQAGLLRVASKFGTENTVSDLTSGLDGFEMVGGSTLGNEFTSDMGIGGFLDENGVGIDAFYAGTNCFFR</sequence>
<evidence type="ECO:0000313" key="2">
    <source>
        <dbReference type="EMBL" id="MXP46390.1"/>
    </source>
</evidence>
<name>A0A6I4V0N7_9SPHN</name>
<dbReference type="RefSeq" id="WP_160729627.1">
    <property type="nucleotide sequence ID" value="NZ_WTYP01000001.1"/>
</dbReference>
<reference evidence="2 3" key="1">
    <citation type="submission" date="2019-12" db="EMBL/GenBank/DDBJ databases">
        <title>Genomic-based taxomic classification of the family Erythrobacteraceae.</title>
        <authorList>
            <person name="Xu L."/>
        </authorList>
    </citation>
    <scope>NUCLEOTIDE SEQUENCE [LARGE SCALE GENOMIC DNA]</scope>
    <source>
        <strain evidence="2 3">SW-109</strain>
    </source>
</reference>
<dbReference type="AlphaFoldDB" id="A0A6I4V0N7"/>
<feature type="compositionally biased region" description="Basic and acidic residues" evidence="1">
    <location>
        <begin position="1"/>
        <end position="24"/>
    </location>
</feature>
<dbReference type="Proteomes" id="UP000471435">
    <property type="component" value="Unassembled WGS sequence"/>
</dbReference>
<evidence type="ECO:0000256" key="1">
    <source>
        <dbReference type="SAM" id="MobiDB-lite"/>
    </source>
</evidence>
<dbReference type="EMBL" id="WTYP01000001">
    <property type="protein sequence ID" value="MXP46390.1"/>
    <property type="molecule type" value="Genomic_DNA"/>
</dbReference>